<evidence type="ECO:0000313" key="4">
    <source>
        <dbReference type="Proteomes" id="UP001190925"/>
    </source>
</evidence>
<reference evidence="3 4" key="1">
    <citation type="journal article" date="2018" name="bioRxiv">
        <title>Evidence of independent acquisition and adaption of ultra-small bacteria to human hosts across the highly diverse yet reduced genomes of the phylum Saccharibacteria.</title>
        <authorList>
            <person name="McLean J.S."/>
            <person name="Bor B."/>
            <person name="To T.T."/>
            <person name="Liu Q."/>
            <person name="Kearns K.A."/>
            <person name="Solden L.M."/>
            <person name="Wrighton K.C."/>
            <person name="He X."/>
            <person name="Shi W."/>
        </authorList>
    </citation>
    <scope>NUCLEOTIDE SEQUENCE [LARGE SCALE GENOMIC DNA]</scope>
    <source>
        <strain evidence="3 4">TM7_CMJM_G6_1_HOT_870</strain>
    </source>
</reference>
<dbReference type="Pfam" id="PF26449">
    <property type="entry name" value="DUF8128"/>
    <property type="match status" value="1"/>
</dbReference>
<comment type="caution">
    <text evidence="3">The sequence shown here is derived from an EMBL/GenBank/DDBJ whole genome shotgun (WGS) entry which is preliminary data.</text>
</comment>
<sequence>MAFWIIIFASFVIVCVASFLIFEQYKRIVREAKNYERGLKMVPMKIHLPPPTDDIEIGGRDSRDVVDEALSEAQTMYNIISSTATKGFKTRLYGQRHISFEIVASNGLIHYYAVVPAVITETVKQAIAAAYPTARLEEVELETIFSKQGKTQGVIGGEFVLKKNFYYPINTYQDSRRDAMRSLLDALSSVSRGDGASIQIMLRPADDKWTSLSNKYIEKIRNGKGKKNNAVAPALDILESLWKPPTYGNNATGSSDVKITSLEQEEIEAIENKIKHPGYEVLIRTVVSSTTASKSQAILQSIVSAFSLFDSPRYNGFKFITANDIDELVTSYIFRFFPQTLTENILNSVELSTMFHLPSRSSIPTEKVQRQRIKQVDGPTEPMEEGLLVGVNEFRGVEKQIRLSTNDRRRHTYIIGQTGMGKSKLLENLAYQDIMDGRGFAFIDPHGDSVEELIGMIPKERLDDVIYFNPSDMDNPLGFNIFEAKTNEEMDFVISETNSMLKSLYDPNNQGIVGPKMESIVRNAAILLMSDPNGGTFMDIPKVLVDPDFAISKIKYLRNQRAIDFWTKEWPASQKSSDAGEITSWVVSKWAPFESGLINNIIGQKNSAFNIREVMDNQKILLVNLSKGMMGEQAAKLLGMVFVMKFQAAAMSRADTPEDQRKDFCLYVDEFQNFATDSFESILSEARKYRLNLVLANQFMTQLTDRIKGAIIGNVPTKIVGRIGIDDAESLQRAFVPTFTAEDLTKLPNYHAITTVLINGIPSAPFTMRLLPPLGKSNPELRNALKKYSASKYGRPKAIVEAEIRDRLSVNKNKVPAPSNPQFSYQEPKQVNYANPILNQANIPAKKSENIDSNMVQRNNNYNNSANNDLSDTSDKKSFLDNWVDKREKMRSNRIDNGLIKQSESIKNNALVINNINSSNSSEKVLEENLEKDIRKLVNNATSTNNIAIAGSKIKINNADSKDKNEEIVFKIR</sequence>
<feature type="domain" description="DUF8128" evidence="2">
    <location>
        <begin position="70"/>
        <end position="362"/>
    </location>
</feature>
<dbReference type="Proteomes" id="UP001190925">
    <property type="component" value="Unassembled WGS sequence"/>
</dbReference>
<feature type="domain" description="TraD/TraG TraM recognition site" evidence="1">
    <location>
        <begin position="666"/>
        <end position="732"/>
    </location>
</feature>
<dbReference type="SUPFAM" id="SSF52540">
    <property type="entry name" value="P-loop containing nucleoside triphosphate hydrolases"/>
    <property type="match status" value="1"/>
</dbReference>
<dbReference type="PANTHER" id="PTHR30121:SF11">
    <property type="entry name" value="AAA+ ATPASE DOMAIN-CONTAINING PROTEIN"/>
    <property type="match status" value="1"/>
</dbReference>
<evidence type="ECO:0000259" key="2">
    <source>
        <dbReference type="Pfam" id="PF26449"/>
    </source>
</evidence>
<accession>A0ABY0FI76</accession>
<keyword evidence="4" id="KW-1185">Reference proteome</keyword>
<dbReference type="InterPro" id="IPR027417">
    <property type="entry name" value="P-loop_NTPase"/>
</dbReference>
<organism evidence="3 4">
    <name type="scientific">Candidatus Nanogingivalis gingivitcus</name>
    <dbReference type="NCBI Taxonomy" id="2171992"/>
    <lineage>
        <taxon>Bacteria</taxon>
        <taxon>Candidatus Saccharimonadota</taxon>
        <taxon>Candidatus Nanosyncoccalia</taxon>
        <taxon>Candidatus Nanogingivales</taxon>
        <taxon>Candidatus Nanogingivalaceae</taxon>
        <taxon>Candidatus Nanogingivalis</taxon>
    </lineage>
</organism>
<evidence type="ECO:0000259" key="1">
    <source>
        <dbReference type="Pfam" id="PF12696"/>
    </source>
</evidence>
<dbReference type="Gene3D" id="3.40.50.300">
    <property type="entry name" value="P-loop containing nucleotide triphosphate hydrolases"/>
    <property type="match status" value="2"/>
</dbReference>
<dbReference type="PANTHER" id="PTHR30121">
    <property type="entry name" value="UNCHARACTERIZED PROTEIN YJGR-RELATED"/>
    <property type="match status" value="1"/>
</dbReference>
<dbReference type="Pfam" id="PF12696">
    <property type="entry name" value="TraG-D_C"/>
    <property type="match status" value="1"/>
</dbReference>
<dbReference type="InterPro" id="IPR058441">
    <property type="entry name" value="DUF8128"/>
</dbReference>
<dbReference type="InterPro" id="IPR032689">
    <property type="entry name" value="TraG-D_C"/>
</dbReference>
<evidence type="ECO:0008006" key="5">
    <source>
        <dbReference type="Google" id="ProtNLM"/>
    </source>
</evidence>
<dbReference type="EMBL" id="PRLK01000005">
    <property type="protein sequence ID" value="RYC72622.1"/>
    <property type="molecule type" value="Genomic_DNA"/>
</dbReference>
<evidence type="ECO:0000313" key="3">
    <source>
        <dbReference type="EMBL" id="RYC72622.1"/>
    </source>
</evidence>
<name>A0ABY0FI76_9BACT</name>
<dbReference type="InterPro" id="IPR051162">
    <property type="entry name" value="T4SS_component"/>
</dbReference>
<dbReference type="CDD" id="cd01127">
    <property type="entry name" value="TrwB_TraG_TraD_VirD4"/>
    <property type="match status" value="1"/>
</dbReference>
<gene>
    <name evidence="3" type="ORF">G6CMJM_00429</name>
</gene>
<dbReference type="RefSeq" id="WP_129718830.1">
    <property type="nucleotide sequence ID" value="NZ_PRLK01000005.1"/>
</dbReference>
<protein>
    <recommendedName>
        <fullName evidence="5">TraD/TraG TraM recognition site domain-containing protein</fullName>
    </recommendedName>
</protein>
<reference evidence="3 4" key="2">
    <citation type="journal article" date="2020" name="Cell Rep.">
        <title>Acquisition and Adaptation of Ultra-small Parasitic Reduced Genome Bacteria to Mammalian Hosts.</title>
        <authorList>
            <person name="McLean J.S."/>
            <person name="Bor B."/>
            <person name="Kerns K.A."/>
            <person name="Liu Q."/>
            <person name="To T.T."/>
            <person name="Solden L."/>
            <person name="Hendrickson E.L."/>
            <person name="Wrighton K."/>
            <person name="Shi W."/>
            <person name="He X."/>
        </authorList>
    </citation>
    <scope>NUCLEOTIDE SEQUENCE [LARGE SCALE GENOMIC DNA]</scope>
    <source>
        <strain evidence="3 4">TM7_CMJM_G6_1_HOT_870</strain>
    </source>
</reference>
<proteinExistence type="predicted"/>